<dbReference type="CDD" id="cd14840">
    <property type="entry name" value="D-Ala-D-Ala_dipeptidase_Aad"/>
    <property type="match status" value="1"/>
</dbReference>
<keyword evidence="3 9" id="KW-0479">Metal-binding</keyword>
<feature type="binding site" evidence="9">
    <location>
        <position position="299"/>
    </location>
    <ligand>
        <name>Zn(2+)</name>
        <dbReference type="ChEBI" id="CHEBI:29105"/>
        <note>catalytic</note>
    </ligand>
</feature>
<keyword evidence="2 9" id="KW-0645">Protease</keyword>
<evidence type="ECO:0000256" key="10">
    <source>
        <dbReference type="SAM" id="SignalP"/>
    </source>
</evidence>
<keyword evidence="7 9" id="KW-0482">Metalloprotease</keyword>
<dbReference type="InterPro" id="IPR000755">
    <property type="entry name" value="A_A_dipeptidase"/>
</dbReference>
<sequence length="324" mass="35165">MMTLLRAWAIALLMMGAAVSARPPAHGPDLSLVGSYGAAEGDATIFERDGGLFLARKDLADEPLKPLGSGRYRAGSAVAVVTANGLTFDGRTLVRRDYGAETEASIRATVRRDGAALRQAALAATPPAEPPAQRASDLVSLAGLVPHVRIDTRYASTNNFTGQPIYERAGAYLQRPAAQALARVAKELAQKGYGLIVYDGYRPWFATKLFWDIVPADKHVFVADPAKGSRHNRGCAVDLGLYDLKTGAVSPMPSRYDEMSARAHADYAGGTDAERANRALLRAAMERQGFAVYDSEWWHFDYRDWADYPIGTASFTQIEAGRQR</sequence>
<feature type="chain" id="PRO_5026090230" description="D-alanyl-D-alanine dipeptidase" evidence="10">
    <location>
        <begin position="21"/>
        <end position="324"/>
    </location>
</feature>
<dbReference type="RefSeq" id="WP_157028060.1">
    <property type="nucleotide sequence ID" value="NZ_WQMS01000016.1"/>
</dbReference>
<keyword evidence="6 9" id="KW-0224">Dipeptidase</keyword>
<dbReference type="GO" id="GO:0160237">
    <property type="term" value="F:D-Ala-D-Ala dipeptidase activity"/>
    <property type="evidence" value="ECO:0007669"/>
    <property type="project" value="UniProtKB-EC"/>
</dbReference>
<dbReference type="GO" id="GO:0008237">
    <property type="term" value="F:metallopeptidase activity"/>
    <property type="evidence" value="ECO:0007669"/>
    <property type="project" value="UniProtKB-KW"/>
</dbReference>
<dbReference type="SUPFAM" id="SSF55166">
    <property type="entry name" value="Hedgehog/DD-peptidase"/>
    <property type="match status" value="1"/>
</dbReference>
<name>A0A6I4J490_9SPHN</name>
<organism evidence="11 12">
    <name type="scientific">Sphingomonas horti</name>
    <dbReference type="NCBI Taxonomy" id="2682842"/>
    <lineage>
        <taxon>Bacteria</taxon>
        <taxon>Pseudomonadati</taxon>
        <taxon>Pseudomonadota</taxon>
        <taxon>Alphaproteobacteria</taxon>
        <taxon>Sphingomonadales</taxon>
        <taxon>Sphingomonadaceae</taxon>
        <taxon>Sphingomonas</taxon>
    </lineage>
</organism>
<evidence type="ECO:0000313" key="12">
    <source>
        <dbReference type="Proteomes" id="UP000441389"/>
    </source>
</evidence>
<keyword evidence="8" id="KW-0961">Cell wall biogenesis/degradation</keyword>
<dbReference type="PANTHER" id="PTHR43126:SF1">
    <property type="entry name" value="D-ALANYL-D-ALANINE DIPEPTIDASE"/>
    <property type="match status" value="1"/>
</dbReference>
<comment type="caution">
    <text evidence="11">The sequence shown here is derived from an EMBL/GenBank/DDBJ whole genome shotgun (WGS) entry which is preliminary data.</text>
</comment>
<evidence type="ECO:0000256" key="7">
    <source>
        <dbReference type="ARBA" id="ARBA00023049"/>
    </source>
</evidence>
<comment type="function">
    <text evidence="9">Catalyzes hydrolysis of the D-alanyl-D-alanine dipeptide.</text>
</comment>
<feature type="binding site" evidence="9">
    <location>
        <position position="238"/>
    </location>
    <ligand>
        <name>Zn(2+)</name>
        <dbReference type="ChEBI" id="CHEBI:29105"/>
        <note>catalytic</note>
    </ligand>
</feature>
<evidence type="ECO:0000256" key="4">
    <source>
        <dbReference type="ARBA" id="ARBA00022801"/>
    </source>
</evidence>
<evidence type="ECO:0000256" key="3">
    <source>
        <dbReference type="ARBA" id="ARBA00022723"/>
    </source>
</evidence>
<accession>A0A6I4J490</accession>
<comment type="cofactor">
    <cofactor evidence="9">
        <name>Zn(2+)</name>
        <dbReference type="ChEBI" id="CHEBI:29105"/>
    </cofactor>
    <text evidence="9">Binds 1 zinc ion per subunit.</text>
</comment>
<dbReference type="Gene3D" id="3.30.1380.10">
    <property type="match status" value="1"/>
</dbReference>
<evidence type="ECO:0000256" key="2">
    <source>
        <dbReference type="ARBA" id="ARBA00022670"/>
    </source>
</evidence>
<feature type="binding site" evidence="9">
    <location>
        <position position="231"/>
    </location>
    <ligand>
        <name>Zn(2+)</name>
        <dbReference type="ChEBI" id="CHEBI:29105"/>
        <note>catalytic</note>
    </ligand>
</feature>
<evidence type="ECO:0000256" key="8">
    <source>
        <dbReference type="ARBA" id="ARBA00023316"/>
    </source>
</evidence>
<evidence type="ECO:0000256" key="9">
    <source>
        <dbReference type="HAMAP-Rule" id="MF_01924"/>
    </source>
</evidence>
<dbReference type="EMBL" id="WQMS01000016">
    <property type="protein sequence ID" value="MVO79137.1"/>
    <property type="molecule type" value="Genomic_DNA"/>
</dbReference>
<reference evidence="11 12" key="1">
    <citation type="submission" date="2019-12" db="EMBL/GenBank/DDBJ databases">
        <authorList>
            <person name="Huq M.A."/>
        </authorList>
    </citation>
    <scope>NUCLEOTIDE SEQUENCE [LARGE SCALE GENOMIC DNA]</scope>
    <source>
        <strain evidence="11 12">MAH-20</strain>
    </source>
</reference>
<feature type="active site" description="Proton donor/acceptor" evidence="9">
    <location>
        <position position="296"/>
    </location>
</feature>
<dbReference type="Pfam" id="PF01427">
    <property type="entry name" value="Peptidase_M15"/>
    <property type="match status" value="1"/>
</dbReference>
<keyword evidence="4 9" id="KW-0378">Hydrolase</keyword>
<dbReference type="GO" id="GO:0006508">
    <property type="term" value="P:proteolysis"/>
    <property type="evidence" value="ECO:0007669"/>
    <property type="project" value="UniProtKB-KW"/>
</dbReference>
<evidence type="ECO:0000256" key="1">
    <source>
        <dbReference type="ARBA" id="ARBA00001362"/>
    </source>
</evidence>
<evidence type="ECO:0000256" key="6">
    <source>
        <dbReference type="ARBA" id="ARBA00022997"/>
    </source>
</evidence>
<evidence type="ECO:0000256" key="5">
    <source>
        <dbReference type="ARBA" id="ARBA00022833"/>
    </source>
</evidence>
<dbReference type="Proteomes" id="UP000441389">
    <property type="component" value="Unassembled WGS sequence"/>
</dbReference>
<dbReference type="GO" id="GO:0071555">
    <property type="term" value="P:cell wall organization"/>
    <property type="evidence" value="ECO:0007669"/>
    <property type="project" value="UniProtKB-KW"/>
</dbReference>
<proteinExistence type="inferred from homology"/>
<keyword evidence="12" id="KW-1185">Reference proteome</keyword>
<dbReference type="EC" id="3.4.13.22" evidence="9"/>
<comment type="similarity">
    <text evidence="9">Belongs to the peptidase M15D family.</text>
</comment>
<protein>
    <recommendedName>
        <fullName evidence="9">D-alanyl-D-alanine dipeptidase</fullName>
        <shortName evidence="9">D-Ala-D-Ala dipeptidase</shortName>
        <ecNumber evidence="9">3.4.13.22</ecNumber>
    </recommendedName>
</protein>
<evidence type="ECO:0000313" key="11">
    <source>
        <dbReference type="EMBL" id="MVO79137.1"/>
    </source>
</evidence>
<feature type="signal peptide" evidence="10">
    <location>
        <begin position="1"/>
        <end position="20"/>
    </location>
</feature>
<dbReference type="AlphaFoldDB" id="A0A6I4J490"/>
<dbReference type="GO" id="GO:0008270">
    <property type="term" value="F:zinc ion binding"/>
    <property type="evidence" value="ECO:0007669"/>
    <property type="project" value="UniProtKB-UniRule"/>
</dbReference>
<dbReference type="HAMAP" id="MF_01924">
    <property type="entry name" value="A_A_dipeptidase"/>
    <property type="match status" value="1"/>
</dbReference>
<comment type="catalytic activity">
    <reaction evidence="1 9">
        <text>D-alanyl-D-alanine + H2O = 2 D-alanine</text>
        <dbReference type="Rhea" id="RHEA:20661"/>
        <dbReference type="ChEBI" id="CHEBI:15377"/>
        <dbReference type="ChEBI" id="CHEBI:57416"/>
        <dbReference type="ChEBI" id="CHEBI:57822"/>
        <dbReference type="EC" id="3.4.13.22"/>
    </reaction>
</comment>
<keyword evidence="5 9" id="KW-0862">Zinc</keyword>
<feature type="site" description="Transition state stabilizer" evidence="9">
    <location>
        <position position="202"/>
    </location>
</feature>
<keyword evidence="10" id="KW-0732">Signal</keyword>
<dbReference type="InterPro" id="IPR009045">
    <property type="entry name" value="Zn_M74/Hedgehog-like"/>
</dbReference>
<dbReference type="PANTHER" id="PTHR43126">
    <property type="entry name" value="D-ALANYL-D-ALANINE DIPEPTIDASE"/>
    <property type="match status" value="1"/>
</dbReference>
<gene>
    <name evidence="9" type="primary">ddpX</name>
    <name evidence="11" type="ORF">GON01_14480</name>
</gene>